<reference evidence="2" key="1">
    <citation type="submission" date="2023-10" db="EMBL/GenBank/DDBJ databases">
        <title>Genome assembly of Pristionchus species.</title>
        <authorList>
            <person name="Yoshida K."/>
            <person name="Sommer R.J."/>
        </authorList>
    </citation>
    <scope>NUCLEOTIDE SEQUENCE</scope>
    <source>
        <strain evidence="2">RS0144</strain>
    </source>
</reference>
<protein>
    <recommendedName>
        <fullName evidence="1">CBM21 domain-containing protein</fullName>
    </recommendedName>
</protein>
<name>A0AAV5SZ56_9BILA</name>
<proteinExistence type="predicted"/>
<dbReference type="InterPro" id="IPR050782">
    <property type="entry name" value="PP1_regulatory_subunit_3"/>
</dbReference>
<dbReference type="GO" id="GO:0005979">
    <property type="term" value="P:regulation of glycogen biosynthetic process"/>
    <property type="evidence" value="ECO:0007669"/>
    <property type="project" value="TreeGrafter"/>
</dbReference>
<dbReference type="Pfam" id="PF03370">
    <property type="entry name" value="CBM_21"/>
    <property type="match status" value="1"/>
</dbReference>
<gene>
    <name evidence="2" type="ORF">PENTCL1PPCAC_7744</name>
</gene>
<dbReference type="EMBL" id="BTSX01000002">
    <property type="protein sequence ID" value="GMS85569.1"/>
    <property type="molecule type" value="Genomic_DNA"/>
</dbReference>
<organism evidence="2 3">
    <name type="scientific">Pristionchus entomophagus</name>
    <dbReference type="NCBI Taxonomy" id="358040"/>
    <lineage>
        <taxon>Eukaryota</taxon>
        <taxon>Metazoa</taxon>
        <taxon>Ecdysozoa</taxon>
        <taxon>Nematoda</taxon>
        <taxon>Chromadorea</taxon>
        <taxon>Rhabditida</taxon>
        <taxon>Rhabditina</taxon>
        <taxon>Diplogasteromorpha</taxon>
        <taxon>Diplogasteroidea</taxon>
        <taxon>Neodiplogasteridae</taxon>
        <taxon>Pristionchus</taxon>
    </lineage>
</organism>
<dbReference type="PROSITE" id="PS51159">
    <property type="entry name" value="CBM21"/>
    <property type="match status" value="1"/>
</dbReference>
<evidence type="ECO:0000313" key="2">
    <source>
        <dbReference type="EMBL" id="GMS85569.1"/>
    </source>
</evidence>
<accession>A0AAV5SZ56</accession>
<dbReference type="GO" id="GO:0000164">
    <property type="term" value="C:protein phosphatase type 1 complex"/>
    <property type="evidence" value="ECO:0007669"/>
    <property type="project" value="TreeGrafter"/>
</dbReference>
<dbReference type="AlphaFoldDB" id="A0AAV5SZ56"/>
<dbReference type="PANTHER" id="PTHR12307:SF53">
    <property type="entry name" value="PROTEIN PHOSPHATASE 1 REGULATORY SUBUNIT"/>
    <property type="match status" value="1"/>
</dbReference>
<sequence length="155" mass="17343">AAAAAAASAFLPSFPSTPRTKIAISDGSSIRTTFVDESETESIERTRSINVSVVSLFAIDGLLKGEIYVRNLAYEKKVVIRYTVDGWSTYSEIEAAFSRNVEEDIDAFDFSLTFPIEDVSGCELCVSYSVNDSVFWDNNEDTNYRLEYDENEKKK</sequence>
<evidence type="ECO:0000313" key="3">
    <source>
        <dbReference type="Proteomes" id="UP001432027"/>
    </source>
</evidence>
<dbReference type="GO" id="GO:0008157">
    <property type="term" value="F:protein phosphatase 1 binding"/>
    <property type="evidence" value="ECO:0007669"/>
    <property type="project" value="TreeGrafter"/>
</dbReference>
<dbReference type="Gene3D" id="2.60.40.2440">
    <property type="entry name" value="Carbohydrate binding type-21 domain"/>
    <property type="match status" value="1"/>
</dbReference>
<dbReference type="GO" id="GO:2001069">
    <property type="term" value="F:glycogen binding"/>
    <property type="evidence" value="ECO:0007669"/>
    <property type="project" value="TreeGrafter"/>
</dbReference>
<feature type="non-terminal residue" evidence="2">
    <location>
        <position position="1"/>
    </location>
</feature>
<comment type="caution">
    <text evidence="2">The sequence shown here is derived from an EMBL/GenBank/DDBJ whole genome shotgun (WGS) entry which is preliminary data.</text>
</comment>
<dbReference type="InterPro" id="IPR038175">
    <property type="entry name" value="CBM21_dom_sf"/>
</dbReference>
<dbReference type="Proteomes" id="UP001432027">
    <property type="component" value="Unassembled WGS sequence"/>
</dbReference>
<dbReference type="PANTHER" id="PTHR12307">
    <property type="entry name" value="PROTEIN PHOSPHATASE 1 REGULATORY SUBUNIT"/>
    <property type="match status" value="1"/>
</dbReference>
<evidence type="ECO:0000259" key="1">
    <source>
        <dbReference type="PROSITE" id="PS51159"/>
    </source>
</evidence>
<keyword evidence="3" id="KW-1185">Reference proteome</keyword>
<dbReference type="InterPro" id="IPR005036">
    <property type="entry name" value="CBM21_dom"/>
</dbReference>
<feature type="domain" description="CBM21" evidence="1">
    <location>
        <begin position="41"/>
        <end position="147"/>
    </location>
</feature>